<protein>
    <submittedName>
        <fullName evidence="2">Uncharacterized protein</fullName>
    </submittedName>
</protein>
<dbReference type="RefSeq" id="XP_070059413.1">
    <property type="nucleotide sequence ID" value="XM_070203312.1"/>
</dbReference>
<name>A0AAJ8MSM9_9TREE</name>
<evidence type="ECO:0000313" key="2">
    <source>
        <dbReference type="EMBL" id="WWC72439.1"/>
    </source>
</evidence>
<feature type="compositionally biased region" description="Basic residues" evidence="1">
    <location>
        <begin position="149"/>
        <end position="158"/>
    </location>
</feature>
<reference evidence="2" key="1">
    <citation type="submission" date="2013-07" db="EMBL/GenBank/DDBJ databases">
        <authorList>
            <consortium name="The Broad Institute Genome Sequencing Platform"/>
            <person name="Cuomo C."/>
            <person name="Litvintseva A."/>
            <person name="Chen Y."/>
            <person name="Heitman J."/>
            <person name="Sun S."/>
            <person name="Springer D."/>
            <person name="Dromer F."/>
            <person name="Young S.K."/>
            <person name="Zeng Q."/>
            <person name="Gargeya S."/>
            <person name="Fitzgerald M."/>
            <person name="Abouelleil A."/>
            <person name="Alvarado L."/>
            <person name="Berlin A.M."/>
            <person name="Chapman S.B."/>
            <person name="Dewar J."/>
            <person name="Goldberg J."/>
            <person name="Griggs A."/>
            <person name="Gujja S."/>
            <person name="Hansen M."/>
            <person name="Howarth C."/>
            <person name="Imamovic A."/>
            <person name="Larimer J."/>
            <person name="McCowan C."/>
            <person name="Murphy C."/>
            <person name="Pearson M."/>
            <person name="Priest M."/>
            <person name="Roberts A."/>
            <person name="Saif S."/>
            <person name="Shea T."/>
            <person name="Sykes S."/>
            <person name="Wortman J."/>
            <person name="Nusbaum C."/>
            <person name="Birren B."/>
        </authorList>
    </citation>
    <scope>NUCLEOTIDE SEQUENCE</scope>
    <source>
        <strain evidence="2">CBS 10737</strain>
    </source>
</reference>
<feature type="region of interest" description="Disordered" evidence="1">
    <location>
        <begin position="16"/>
        <end position="59"/>
    </location>
</feature>
<feature type="region of interest" description="Disordered" evidence="1">
    <location>
        <begin position="131"/>
        <end position="179"/>
    </location>
</feature>
<proteinExistence type="predicted"/>
<feature type="region of interest" description="Disordered" evidence="1">
    <location>
        <begin position="217"/>
        <end position="245"/>
    </location>
</feature>
<dbReference type="AlphaFoldDB" id="A0AAJ8MSM9"/>
<dbReference type="KEGG" id="kpin:30175574"/>
<dbReference type="GeneID" id="30175574"/>
<gene>
    <name evidence="2" type="ORF">I206_106401</name>
</gene>
<organism evidence="2 3">
    <name type="scientific">Kwoniella pini CBS 10737</name>
    <dbReference type="NCBI Taxonomy" id="1296096"/>
    <lineage>
        <taxon>Eukaryota</taxon>
        <taxon>Fungi</taxon>
        <taxon>Dikarya</taxon>
        <taxon>Basidiomycota</taxon>
        <taxon>Agaricomycotina</taxon>
        <taxon>Tremellomycetes</taxon>
        <taxon>Tremellales</taxon>
        <taxon>Cryptococcaceae</taxon>
        <taxon>Kwoniella</taxon>
    </lineage>
</organism>
<accession>A0AAJ8MSM9</accession>
<reference evidence="2" key="2">
    <citation type="submission" date="2024-02" db="EMBL/GenBank/DDBJ databases">
        <title>Comparative genomics of Cryptococcus and Kwoniella reveals pathogenesis evolution and contrasting modes of karyotype evolution via chromosome fusion or intercentromeric recombination.</title>
        <authorList>
            <person name="Coelho M.A."/>
            <person name="David-Palma M."/>
            <person name="Shea T."/>
            <person name="Bowers K."/>
            <person name="McGinley-Smith S."/>
            <person name="Mohammad A.W."/>
            <person name="Gnirke A."/>
            <person name="Yurkov A.M."/>
            <person name="Nowrousian M."/>
            <person name="Sun S."/>
            <person name="Cuomo C.A."/>
            <person name="Heitman J."/>
        </authorList>
    </citation>
    <scope>NUCLEOTIDE SEQUENCE</scope>
    <source>
        <strain evidence="2">CBS 10737</strain>
    </source>
</reference>
<dbReference type="Proteomes" id="UP000094020">
    <property type="component" value="Chromosome 9"/>
</dbReference>
<sequence>MQNTHSAGIPIIQVNSGYAPHQHNKYNPVPSARDASQTPSSDVADDAQSLHNIPWRGESSDRLMSSETLLYNTSAGYQSHDAVPSASNYLLRVPRCDESRMGYDGFSSVDEDDSSYSQSKKVGYVDCQPAIHQTSQVSPSEDPNSRRYDIKKRRRSKSRLPGSENKLETRKRLTSQQEDLHRKIEAQRTSLLNLIKEQPIEVQEQVTRAMTNVEVSTELMEMDEERPKQPPGERKGKEFNKMENS</sequence>
<evidence type="ECO:0000256" key="1">
    <source>
        <dbReference type="SAM" id="MobiDB-lite"/>
    </source>
</evidence>
<evidence type="ECO:0000313" key="3">
    <source>
        <dbReference type="Proteomes" id="UP000094020"/>
    </source>
</evidence>
<feature type="compositionally biased region" description="Basic and acidic residues" evidence="1">
    <location>
        <begin position="225"/>
        <end position="245"/>
    </location>
</feature>
<feature type="compositionally biased region" description="Polar residues" evidence="1">
    <location>
        <begin position="131"/>
        <end position="142"/>
    </location>
</feature>
<dbReference type="EMBL" id="CP144527">
    <property type="protein sequence ID" value="WWC72439.1"/>
    <property type="molecule type" value="Genomic_DNA"/>
</dbReference>
<keyword evidence="3" id="KW-1185">Reference proteome</keyword>